<dbReference type="EMBL" id="RDQH01000336">
    <property type="protein sequence ID" value="RXH87339.1"/>
    <property type="molecule type" value="Genomic_DNA"/>
</dbReference>
<feature type="transmembrane region" description="Helical" evidence="1">
    <location>
        <begin position="129"/>
        <end position="148"/>
    </location>
</feature>
<dbReference type="STRING" id="3750.A0A498IVF8"/>
<evidence type="ECO:0000313" key="3">
    <source>
        <dbReference type="Proteomes" id="UP000290289"/>
    </source>
</evidence>
<reference evidence="2 3" key="1">
    <citation type="submission" date="2018-10" db="EMBL/GenBank/DDBJ databases">
        <title>A high-quality apple genome assembly.</title>
        <authorList>
            <person name="Hu J."/>
        </authorList>
    </citation>
    <scope>NUCLEOTIDE SEQUENCE [LARGE SCALE GENOMIC DNA]</scope>
    <source>
        <strain evidence="3">cv. HFTH1</strain>
        <tissue evidence="2">Young leaf</tissue>
    </source>
</reference>
<comment type="caution">
    <text evidence="2">The sequence shown here is derived from an EMBL/GenBank/DDBJ whole genome shotgun (WGS) entry which is preliminary data.</text>
</comment>
<evidence type="ECO:0000313" key="2">
    <source>
        <dbReference type="EMBL" id="RXH87339.1"/>
    </source>
</evidence>
<accession>A0A498IVF8</accession>
<keyword evidence="1" id="KW-0472">Membrane</keyword>
<proteinExistence type="predicted"/>
<organism evidence="2 3">
    <name type="scientific">Malus domestica</name>
    <name type="common">Apple</name>
    <name type="synonym">Pyrus malus</name>
    <dbReference type="NCBI Taxonomy" id="3750"/>
    <lineage>
        <taxon>Eukaryota</taxon>
        <taxon>Viridiplantae</taxon>
        <taxon>Streptophyta</taxon>
        <taxon>Embryophyta</taxon>
        <taxon>Tracheophyta</taxon>
        <taxon>Spermatophyta</taxon>
        <taxon>Magnoliopsida</taxon>
        <taxon>eudicotyledons</taxon>
        <taxon>Gunneridae</taxon>
        <taxon>Pentapetalae</taxon>
        <taxon>rosids</taxon>
        <taxon>fabids</taxon>
        <taxon>Rosales</taxon>
        <taxon>Rosaceae</taxon>
        <taxon>Amygdaloideae</taxon>
        <taxon>Maleae</taxon>
        <taxon>Malus</taxon>
    </lineage>
</organism>
<name>A0A498IVF8_MALDO</name>
<keyword evidence="1" id="KW-1133">Transmembrane helix</keyword>
<keyword evidence="1" id="KW-0812">Transmembrane</keyword>
<dbReference type="Proteomes" id="UP000290289">
    <property type="component" value="Chromosome 10"/>
</dbReference>
<protein>
    <submittedName>
        <fullName evidence="2">Uncharacterized protein</fullName>
    </submittedName>
</protein>
<keyword evidence="3" id="KW-1185">Reference proteome</keyword>
<sequence>MAIMLWVLMRHGIGFESFDLMREIRSIHGEREVSISGNGGVAILGLSYATLEPLCAQGLVTLRFLGLLCEAFEALCAQAWVLFSCSLLLTKTGLFSFGNAANGQITSECSATPLLSNFMDSSMCYLHNYYVCCLLLWRIFFKFMYIFYIKIHVCDMNGYDETSNGWDDYLRYEKWETMSEYIKRLKLCIKWFQELEESYLLEREKLENDSGIMQEWKGLGDK</sequence>
<evidence type="ECO:0000256" key="1">
    <source>
        <dbReference type="SAM" id="Phobius"/>
    </source>
</evidence>
<dbReference type="AlphaFoldDB" id="A0A498IVF8"/>
<gene>
    <name evidence="2" type="ORF">DVH24_028839</name>
</gene>